<dbReference type="AlphaFoldDB" id="A0A0K9PYV8"/>
<dbReference type="STRING" id="29655.A0A0K9PYV8"/>
<evidence type="ECO:0000256" key="1">
    <source>
        <dbReference type="ARBA" id="ARBA00005510"/>
    </source>
</evidence>
<evidence type="ECO:0000256" key="3">
    <source>
        <dbReference type="ARBA" id="ARBA00023125"/>
    </source>
</evidence>
<dbReference type="InterPro" id="IPR002912">
    <property type="entry name" value="ACT_dom"/>
</dbReference>
<keyword evidence="2" id="KW-0805">Transcription regulation</keyword>
<dbReference type="InterPro" id="IPR036638">
    <property type="entry name" value="HLH_DNA-bd_sf"/>
</dbReference>
<dbReference type="PROSITE" id="PS51671">
    <property type="entry name" value="ACT"/>
    <property type="match status" value="1"/>
</dbReference>
<dbReference type="PANTHER" id="PTHR45844:SF16">
    <property type="entry name" value="TRANSCRIPTION FACTOR BHLH30-LIKE"/>
    <property type="match status" value="1"/>
</dbReference>
<dbReference type="SUPFAM" id="SSF55021">
    <property type="entry name" value="ACT-like"/>
    <property type="match status" value="1"/>
</dbReference>
<evidence type="ECO:0000313" key="7">
    <source>
        <dbReference type="EMBL" id="KMZ73425.1"/>
    </source>
</evidence>
<evidence type="ECO:0000256" key="2">
    <source>
        <dbReference type="ARBA" id="ARBA00023015"/>
    </source>
</evidence>
<feature type="domain" description="BHLH" evidence="5">
    <location>
        <begin position="48"/>
        <end position="97"/>
    </location>
</feature>
<dbReference type="Gene3D" id="4.10.280.10">
    <property type="entry name" value="Helix-loop-helix DNA-binding domain"/>
    <property type="match status" value="1"/>
</dbReference>
<evidence type="ECO:0000259" key="6">
    <source>
        <dbReference type="PROSITE" id="PS51671"/>
    </source>
</evidence>
<dbReference type="SMART" id="SM00353">
    <property type="entry name" value="HLH"/>
    <property type="match status" value="1"/>
</dbReference>
<evidence type="ECO:0000313" key="8">
    <source>
        <dbReference type="Proteomes" id="UP000036987"/>
    </source>
</evidence>
<gene>
    <name evidence="7" type="ORF">ZOSMA_149G00100</name>
</gene>
<protein>
    <submittedName>
        <fullName evidence="7">Basic helix-loop-helix (BHLH) DNA-binding superfamily</fullName>
    </submittedName>
</protein>
<accession>A0A0K9PYV8</accession>
<dbReference type="SUPFAM" id="SSF47459">
    <property type="entry name" value="HLH, helix-loop-helix DNA-binding domain"/>
    <property type="match status" value="1"/>
</dbReference>
<dbReference type="GO" id="GO:0046983">
    <property type="term" value="F:protein dimerization activity"/>
    <property type="evidence" value="ECO:0007669"/>
    <property type="project" value="InterPro"/>
</dbReference>
<proteinExistence type="inferred from homology"/>
<feature type="domain" description="ACT" evidence="6">
    <location>
        <begin position="135"/>
        <end position="218"/>
    </location>
</feature>
<keyword evidence="4" id="KW-0804">Transcription</keyword>
<dbReference type="InterPro" id="IPR011598">
    <property type="entry name" value="bHLH_dom"/>
</dbReference>
<reference evidence="8" key="1">
    <citation type="journal article" date="2016" name="Nature">
        <title>The genome of the seagrass Zostera marina reveals angiosperm adaptation to the sea.</title>
        <authorList>
            <person name="Olsen J.L."/>
            <person name="Rouze P."/>
            <person name="Verhelst B."/>
            <person name="Lin Y.-C."/>
            <person name="Bayer T."/>
            <person name="Collen J."/>
            <person name="Dattolo E."/>
            <person name="De Paoli E."/>
            <person name="Dittami S."/>
            <person name="Maumus F."/>
            <person name="Michel G."/>
            <person name="Kersting A."/>
            <person name="Lauritano C."/>
            <person name="Lohaus R."/>
            <person name="Toepel M."/>
            <person name="Tonon T."/>
            <person name="Vanneste K."/>
            <person name="Amirebrahimi M."/>
            <person name="Brakel J."/>
            <person name="Bostroem C."/>
            <person name="Chovatia M."/>
            <person name="Grimwood J."/>
            <person name="Jenkins J.W."/>
            <person name="Jueterbock A."/>
            <person name="Mraz A."/>
            <person name="Stam W.T."/>
            <person name="Tice H."/>
            <person name="Bornberg-Bauer E."/>
            <person name="Green P.J."/>
            <person name="Pearson G.A."/>
            <person name="Procaccini G."/>
            <person name="Duarte C.M."/>
            <person name="Schmutz J."/>
            <person name="Reusch T.B.H."/>
            <person name="Van de Peer Y."/>
        </authorList>
    </citation>
    <scope>NUCLEOTIDE SEQUENCE [LARGE SCALE GENOMIC DNA]</scope>
    <source>
        <strain evidence="8">cv. Finnish</strain>
    </source>
</reference>
<keyword evidence="3 7" id="KW-0238">DNA-binding</keyword>
<name>A0A0K9PYV8_ZOSMR</name>
<dbReference type="Pfam" id="PF00010">
    <property type="entry name" value="HLH"/>
    <property type="match status" value="1"/>
</dbReference>
<dbReference type="CDD" id="cd04873">
    <property type="entry name" value="ACT_UUR-ACR-like"/>
    <property type="match status" value="1"/>
</dbReference>
<evidence type="ECO:0000259" key="5">
    <source>
        <dbReference type="PROSITE" id="PS50888"/>
    </source>
</evidence>
<dbReference type="Gene3D" id="3.30.70.260">
    <property type="match status" value="1"/>
</dbReference>
<dbReference type="OMA" id="GEMVHET"/>
<dbReference type="GO" id="GO:0003677">
    <property type="term" value="F:DNA binding"/>
    <property type="evidence" value="ECO:0007669"/>
    <property type="project" value="UniProtKB-KW"/>
</dbReference>
<dbReference type="EMBL" id="LFYR01000584">
    <property type="protein sequence ID" value="KMZ73425.1"/>
    <property type="molecule type" value="Genomic_DNA"/>
</dbReference>
<evidence type="ECO:0000256" key="4">
    <source>
        <dbReference type="ARBA" id="ARBA00023163"/>
    </source>
</evidence>
<comment type="similarity">
    <text evidence="1">Belongs to the bHLH protein family.</text>
</comment>
<organism evidence="7 8">
    <name type="scientific">Zostera marina</name>
    <name type="common">Eelgrass</name>
    <dbReference type="NCBI Taxonomy" id="29655"/>
    <lineage>
        <taxon>Eukaryota</taxon>
        <taxon>Viridiplantae</taxon>
        <taxon>Streptophyta</taxon>
        <taxon>Embryophyta</taxon>
        <taxon>Tracheophyta</taxon>
        <taxon>Spermatophyta</taxon>
        <taxon>Magnoliopsida</taxon>
        <taxon>Liliopsida</taxon>
        <taxon>Zosteraceae</taxon>
        <taxon>Zostera</taxon>
    </lineage>
</organism>
<dbReference type="InterPro" id="IPR045865">
    <property type="entry name" value="ACT-like_dom_sf"/>
</dbReference>
<dbReference type="PROSITE" id="PS50888">
    <property type="entry name" value="BHLH"/>
    <property type="match status" value="1"/>
</dbReference>
<dbReference type="Proteomes" id="UP000036987">
    <property type="component" value="Unassembled WGS sequence"/>
</dbReference>
<dbReference type="GO" id="GO:0003700">
    <property type="term" value="F:DNA-binding transcription factor activity"/>
    <property type="evidence" value="ECO:0007669"/>
    <property type="project" value="InterPro"/>
</dbReference>
<comment type="caution">
    <text evidence="7">The sequence shown here is derived from an EMBL/GenBank/DDBJ whole genome shotgun (WGS) entry which is preliminary data.</text>
</comment>
<dbReference type="InterPro" id="IPR045847">
    <property type="entry name" value="AIG1-like"/>
</dbReference>
<dbReference type="OrthoDB" id="71302at2759"/>
<sequence length="226" mass="24961">MIPAGEGDGMEMVMEMMNSSASAATTNNTDHSMWMSNLINAGSNVNRRVTKSHSEAERRRRQRINGHLATLRTLLPDAIKMDKASLLTEVVRQVRELKKYADDVSALSPDTWNGLVPGEADEVRMTAAEETGLVRVSVCCEDRPGLMTEVNQAIRSVQARVVKAEMATVGGRTKSVVVFQGQVNGEDRSMLHASLRSILQKPDSTRNHGFVEKKRLPFSRPLTISQ</sequence>
<keyword evidence="8" id="KW-1185">Reference proteome</keyword>
<dbReference type="PANTHER" id="PTHR45844">
    <property type="entry name" value="TRANSCRIPTION FACTOR BHLH30"/>
    <property type="match status" value="1"/>
</dbReference>